<keyword evidence="3" id="KW-1185">Reference proteome</keyword>
<feature type="region of interest" description="Disordered" evidence="1">
    <location>
        <begin position="39"/>
        <end position="128"/>
    </location>
</feature>
<dbReference type="AlphaFoldDB" id="A0AAD5F6Z1"/>
<evidence type="ECO:0000313" key="3">
    <source>
        <dbReference type="Proteomes" id="UP001054821"/>
    </source>
</evidence>
<feature type="compositionally biased region" description="Basic residues" evidence="1">
    <location>
        <begin position="107"/>
        <end position="128"/>
    </location>
</feature>
<evidence type="ECO:0000313" key="2">
    <source>
        <dbReference type="EMBL" id="KAI5355504.1"/>
    </source>
</evidence>
<feature type="compositionally biased region" description="Low complexity" evidence="1">
    <location>
        <begin position="39"/>
        <end position="52"/>
    </location>
</feature>
<sequence length="128" mass="13768">MLLVEEACDAVAFIKSLVAPTAAIDFFVLCNFTASSSNSAAFVPPSTSLPTEPTSPPLPPQFTGPPIPPRPQHPPEVEPEHPLHPPKPGLRSTIKYLSTAETLTRPLQKKPPQHPKSPKPPKPSKPHP</sequence>
<proteinExistence type="predicted"/>
<evidence type="ECO:0000256" key="1">
    <source>
        <dbReference type="SAM" id="MobiDB-lite"/>
    </source>
</evidence>
<comment type="caution">
    <text evidence="2">The sequence shown here is derived from an EMBL/GenBank/DDBJ whole genome shotgun (WGS) entry which is preliminary data.</text>
</comment>
<name>A0AAD5F6Z1_PRUDU</name>
<organism evidence="2 3">
    <name type="scientific">Prunus dulcis</name>
    <name type="common">Almond</name>
    <name type="synonym">Amygdalus dulcis</name>
    <dbReference type="NCBI Taxonomy" id="3755"/>
    <lineage>
        <taxon>Eukaryota</taxon>
        <taxon>Viridiplantae</taxon>
        <taxon>Streptophyta</taxon>
        <taxon>Embryophyta</taxon>
        <taxon>Tracheophyta</taxon>
        <taxon>Spermatophyta</taxon>
        <taxon>Magnoliopsida</taxon>
        <taxon>eudicotyledons</taxon>
        <taxon>Gunneridae</taxon>
        <taxon>Pentapetalae</taxon>
        <taxon>rosids</taxon>
        <taxon>fabids</taxon>
        <taxon>Rosales</taxon>
        <taxon>Rosaceae</taxon>
        <taxon>Amygdaloideae</taxon>
        <taxon>Amygdaleae</taxon>
        <taxon>Prunus</taxon>
    </lineage>
</organism>
<dbReference type="Proteomes" id="UP001054821">
    <property type="component" value="Chromosome 1"/>
</dbReference>
<dbReference type="EMBL" id="JAJFAZ020000001">
    <property type="protein sequence ID" value="KAI5355504.1"/>
    <property type="molecule type" value="Genomic_DNA"/>
</dbReference>
<feature type="compositionally biased region" description="Pro residues" evidence="1">
    <location>
        <begin position="53"/>
        <end position="72"/>
    </location>
</feature>
<gene>
    <name evidence="2" type="ORF">L3X38_008399</name>
</gene>
<protein>
    <submittedName>
        <fullName evidence="2">Uncharacterized protein</fullName>
    </submittedName>
</protein>
<reference evidence="2 3" key="1">
    <citation type="journal article" date="2022" name="G3 (Bethesda)">
        <title>Whole-genome sequence and methylome profiling of the almond [Prunus dulcis (Mill.) D.A. Webb] cultivar 'Nonpareil'.</title>
        <authorList>
            <person name="D'Amico-Willman K.M."/>
            <person name="Ouma W.Z."/>
            <person name="Meulia T."/>
            <person name="Sideli G.M."/>
            <person name="Gradziel T.M."/>
            <person name="Fresnedo-Ramirez J."/>
        </authorList>
    </citation>
    <scope>NUCLEOTIDE SEQUENCE [LARGE SCALE GENOMIC DNA]</scope>
    <source>
        <strain evidence="2">Clone GOH B32 T37-40</strain>
    </source>
</reference>
<accession>A0AAD5F6Z1</accession>
<feature type="compositionally biased region" description="Basic and acidic residues" evidence="1">
    <location>
        <begin position="73"/>
        <end position="83"/>
    </location>
</feature>